<proteinExistence type="predicted"/>
<gene>
    <name evidence="1" type="ORF">CAEBREN_03328</name>
</gene>
<dbReference type="HOGENOM" id="CLU_038305_0_0_1"/>
<accession>G0NT26</accession>
<reference evidence="2" key="1">
    <citation type="submission" date="2011-07" db="EMBL/GenBank/DDBJ databases">
        <authorList>
            <consortium name="Caenorhabditis brenneri Sequencing and Analysis Consortium"/>
            <person name="Wilson R.K."/>
        </authorList>
    </citation>
    <scope>NUCLEOTIDE SEQUENCE [LARGE SCALE GENOMIC DNA]</scope>
    <source>
        <strain evidence="2">PB2801</strain>
    </source>
</reference>
<evidence type="ECO:0008006" key="3">
    <source>
        <dbReference type="Google" id="ProtNLM"/>
    </source>
</evidence>
<dbReference type="STRING" id="135651.G0NT26"/>
<dbReference type="eggNOG" id="ENOG502SVMQ">
    <property type="taxonomic scope" value="Eukaryota"/>
</dbReference>
<evidence type="ECO:0000313" key="1">
    <source>
        <dbReference type="EMBL" id="EGT36983.1"/>
    </source>
</evidence>
<sequence>RETKPPPTFTFITSSTPNSSVAPTPTKPIKFLSSNLASSANIGRHLFEMSALLELSRELHRTPVFFIEDHYHERMLMNMKSLIPGLIDHFNIVNSSTPTTLTQVDFHEKCCIFEDPKKLENMENEHIHIKGTHFQSWKYFPHLRHELISYLKTSKSNFTGLPKSDDNRLIVCVDTKHTELEGSGFYVADENFILKALEFIEKKEREKSDSKIQYVLFGDDASFSKDLLKLKFLRVNDHTSNFKTSGVIFEESVQNILFYTSRNCDTVLITAPRSTIGWWLGYLSKGNQVYYTDIRRVEDASGTFEPEDYFPPHWTPIRINDENIVVESV</sequence>
<dbReference type="AlphaFoldDB" id="G0NT26"/>
<dbReference type="InterPro" id="IPR052501">
    <property type="entry name" value="Alpha-1-2_FucT"/>
</dbReference>
<keyword evidence="2" id="KW-1185">Reference proteome</keyword>
<evidence type="ECO:0000313" key="2">
    <source>
        <dbReference type="Proteomes" id="UP000008068"/>
    </source>
</evidence>
<dbReference type="PANTHER" id="PTHR22898:SF3">
    <property type="entry name" value="ALPHA-1,2-FUCOSYLTRANSFERASE-RELATED"/>
    <property type="match status" value="1"/>
</dbReference>
<dbReference type="OMA" id="NMENEHI"/>
<feature type="non-terminal residue" evidence="1">
    <location>
        <position position="1"/>
    </location>
</feature>
<dbReference type="OrthoDB" id="3226at2759"/>
<protein>
    <recommendedName>
        <fullName evidence="3">L-Fucosyltransferase</fullName>
    </recommendedName>
</protein>
<organism evidence="2">
    <name type="scientific">Caenorhabditis brenneri</name>
    <name type="common">Nematode worm</name>
    <dbReference type="NCBI Taxonomy" id="135651"/>
    <lineage>
        <taxon>Eukaryota</taxon>
        <taxon>Metazoa</taxon>
        <taxon>Ecdysozoa</taxon>
        <taxon>Nematoda</taxon>
        <taxon>Chromadorea</taxon>
        <taxon>Rhabditida</taxon>
        <taxon>Rhabditina</taxon>
        <taxon>Rhabditomorpha</taxon>
        <taxon>Rhabditoidea</taxon>
        <taxon>Rhabditidae</taxon>
        <taxon>Peloderinae</taxon>
        <taxon>Caenorhabditis</taxon>
    </lineage>
</organism>
<dbReference type="InParanoid" id="G0NT26"/>
<dbReference type="EMBL" id="GL379941">
    <property type="protein sequence ID" value="EGT36983.1"/>
    <property type="molecule type" value="Genomic_DNA"/>
</dbReference>
<dbReference type="PANTHER" id="PTHR22898">
    <property type="entry name" value="UNCHARACTERIZED GLYCOSOL TRANSFERASE-RELATED"/>
    <property type="match status" value="1"/>
</dbReference>
<dbReference type="Proteomes" id="UP000008068">
    <property type="component" value="Unassembled WGS sequence"/>
</dbReference>
<name>G0NT26_CAEBE</name>